<keyword evidence="10" id="KW-1185">Reference proteome</keyword>
<feature type="compositionally biased region" description="Basic and acidic residues" evidence="7">
    <location>
        <begin position="159"/>
        <end position="170"/>
    </location>
</feature>
<feature type="compositionally biased region" description="Low complexity" evidence="7">
    <location>
        <begin position="288"/>
        <end position="314"/>
    </location>
</feature>
<evidence type="ECO:0000313" key="9">
    <source>
        <dbReference type="EMBL" id="PWN29393.1"/>
    </source>
</evidence>
<feature type="compositionally biased region" description="Low complexity" evidence="7">
    <location>
        <begin position="777"/>
        <end position="787"/>
    </location>
</feature>
<gene>
    <name evidence="9" type="ORF">BDZ90DRAFT_277673</name>
</gene>
<dbReference type="PANTHER" id="PTHR21551">
    <property type="entry name" value="TOPOISOMERASE II-ASSOCIATED PROTEIN PAT1"/>
    <property type="match status" value="1"/>
</dbReference>
<evidence type="ECO:0000256" key="2">
    <source>
        <dbReference type="ARBA" id="ARBA00004201"/>
    </source>
</evidence>
<evidence type="ECO:0000256" key="4">
    <source>
        <dbReference type="ARBA" id="ARBA00022490"/>
    </source>
</evidence>
<feature type="compositionally biased region" description="Low complexity" evidence="7">
    <location>
        <begin position="101"/>
        <end position="114"/>
    </location>
</feature>
<dbReference type="GeneID" id="37030851"/>
<proteinExistence type="inferred from homology"/>
<comment type="subcellular location">
    <subcellularLocation>
        <location evidence="2">Cytoplasm</location>
        <location evidence="2">P-body</location>
    </subcellularLocation>
    <subcellularLocation>
        <location evidence="1">Nucleus</location>
    </subcellularLocation>
</comment>
<evidence type="ECO:0000256" key="1">
    <source>
        <dbReference type="ARBA" id="ARBA00004123"/>
    </source>
</evidence>
<dbReference type="AlphaFoldDB" id="A0A316UZP2"/>
<dbReference type="GO" id="GO:0003723">
    <property type="term" value="F:RNA binding"/>
    <property type="evidence" value="ECO:0007669"/>
    <property type="project" value="UniProtKB-KW"/>
</dbReference>
<feature type="compositionally biased region" description="Pro residues" evidence="7">
    <location>
        <begin position="270"/>
        <end position="287"/>
    </location>
</feature>
<evidence type="ECO:0000256" key="6">
    <source>
        <dbReference type="ARBA" id="ARBA00023242"/>
    </source>
</evidence>
<keyword evidence="6" id="KW-0539">Nucleus</keyword>
<dbReference type="Pfam" id="PF09770">
    <property type="entry name" value="PAT1"/>
    <property type="match status" value="1"/>
</dbReference>
<reference evidence="9 10" key="1">
    <citation type="journal article" date="2018" name="Mol. Biol. Evol.">
        <title>Broad Genomic Sampling Reveals a Smut Pathogenic Ancestry of the Fungal Clade Ustilaginomycotina.</title>
        <authorList>
            <person name="Kijpornyongpan T."/>
            <person name="Mondo S.J."/>
            <person name="Barry K."/>
            <person name="Sandor L."/>
            <person name="Lee J."/>
            <person name="Lipzen A."/>
            <person name="Pangilinan J."/>
            <person name="LaButti K."/>
            <person name="Hainaut M."/>
            <person name="Henrissat B."/>
            <person name="Grigoriev I.V."/>
            <person name="Spatafora J.W."/>
            <person name="Aime M.C."/>
        </authorList>
    </citation>
    <scope>NUCLEOTIDE SEQUENCE [LARGE SCALE GENOMIC DNA]</scope>
    <source>
        <strain evidence="9 10">MCA 5214</strain>
    </source>
</reference>
<dbReference type="OrthoDB" id="74835at2759"/>
<dbReference type="InterPro" id="IPR019167">
    <property type="entry name" value="PAT1_dom"/>
</dbReference>
<dbReference type="Proteomes" id="UP000245884">
    <property type="component" value="Unassembled WGS sequence"/>
</dbReference>
<protein>
    <recommendedName>
        <fullName evidence="8">mRNA decay factor PAT1 domain-containing protein</fullName>
    </recommendedName>
</protein>
<dbReference type="GO" id="GO:0000932">
    <property type="term" value="C:P-body"/>
    <property type="evidence" value="ECO:0007669"/>
    <property type="project" value="UniProtKB-SubCell"/>
</dbReference>
<feature type="region of interest" description="Disordered" evidence="7">
    <location>
        <begin position="1"/>
        <end position="31"/>
    </location>
</feature>
<dbReference type="EMBL" id="KZ819663">
    <property type="protein sequence ID" value="PWN29393.1"/>
    <property type="molecule type" value="Genomic_DNA"/>
</dbReference>
<feature type="compositionally biased region" description="Low complexity" evidence="7">
    <location>
        <begin position="171"/>
        <end position="193"/>
    </location>
</feature>
<evidence type="ECO:0000313" key="10">
    <source>
        <dbReference type="Proteomes" id="UP000245884"/>
    </source>
</evidence>
<evidence type="ECO:0000259" key="8">
    <source>
        <dbReference type="Pfam" id="PF09770"/>
    </source>
</evidence>
<feature type="compositionally biased region" description="Low complexity" evidence="7">
    <location>
        <begin position="210"/>
        <end position="221"/>
    </location>
</feature>
<comment type="similarity">
    <text evidence="3">Belongs to the PAT1 family.</text>
</comment>
<feature type="region of interest" description="Disordered" evidence="7">
    <location>
        <begin position="130"/>
        <end position="314"/>
    </location>
</feature>
<feature type="domain" description="mRNA decay factor PAT1" evidence="8">
    <location>
        <begin position="1"/>
        <end position="928"/>
    </location>
</feature>
<dbReference type="STRING" id="1569628.A0A316UZP2"/>
<feature type="region of interest" description="Disordered" evidence="7">
    <location>
        <begin position="69"/>
        <end position="116"/>
    </location>
</feature>
<keyword evidence="4" id="KW-0963">Cytoplasm</keyword>
<sequence length="933" mass="99777">MSFFGFDTSLPRDKKGGGLDDPFASLGSGAAGGALDDEQLDAKIRGLTAGAQEDVQIYEWGGEGYDGLGDMLDEAGDDLNADTFGAEPSDIGKDFDFGHGPSAPAAPAKPASKANDSMFASNFDDFWALPSMTKKAAPPAPVQQQQQQQLPPPPARAAKTMEEIEAELRASRISQQPQPPAASSSPAPGGRRPMTMEEIEAEMRGGRPAPQQQQQPTQQQPMPMPSGAQPPSGPFAGLMQPPPSGASQQTTAAPPLGPRNDVDFPALGARPPPPTGPLAGGPPPPTGPARGAGPLPPAAMAMQQSHASMQAQQAEHFARMQAMLRALPEPVQQGITSLPPQLHFDVLQGVGREFAVLLQPAATDEDREVQARATAAAVNKLRGIHRFEEKRNQRAAKIAAMSRYNNLMSVSDKEFITRIQISQILPNDPYAEDFYAHIYFALRGRPGPNPGLMGAAPQQPAAQQKQPPKGPKRMNAQQKAMLRMQQQVERLVADRKSRIEKAAQGTANPNLEGALGKVGLNVAGNPRQALQIGKKGGDSDAAAASGGATTAADVVRQALEGASLDKNSGSAAATSADGKRPPLTRHQALRILEELYDTTLALEQLRRSVDGDAEARAEQESLTSHLWKELRVLEPLEISDPHPFVSLLNTTKGKRLLPRALRHLSSEQTLTALTMIVASFDSLDVVRHAAILDDERAEGSEARREMETQTDVFSNTIVPAMLGLMATSPFKIVIGMLALFVERNDVVLVARSRAGIAFLTILLSRAEALKQGSGNNAPAPEGGAESSSPPPPSPEEQAQWTQIFRLLFERLVTRSGSLASLLPSTRAKAAQPFGFSSHLYYGGSSSVADLERQRRLDESDEPAWNLFAALAVSASMEEQSVLVQELREKILENVLEARSKGGSVELEQAGRRKLRLVNIFLNALNLDASQITV</sequence>
<dbReference type="GO" id="GO:0000290">
    <property type="term" value="P:deadenylation-dependent decapping of nuclear-transcribed mRNA"/>
    <property type="evidence" value="ECO:0007669"/>
    <property type="project" value="InterPro"/>
</dbReference>
<dbReference type="RefSeq" id="XP_025364005.1">
    <property type="nucleotide sequence ID" value="XM_025509028.1"/>
</dbReference>
<feature type="compositionally biased region" description="Acidic residues" evidence="7">
    <location>
        <begin position="71"/>
        <end position="80"/>
    </location>
</feature>
<feature type="region of interest" description="Disordered" evidence="7">
    <location>
        <begin position="772"/>
        <end position="796"/>
    </location>
</feature>
<keyword evidence="5" id="KW-0694">RNA-binding</keyword>
<dbReference type="GO" id="GO:0005634">
    <property type="term" value="C:nucleus"/>
    <property type="evidence" value="ECO:0007669"/>
    <property type="project" value="UniProtKB-SubCell"/>
</dbReference>
<dbReference type="GO" id="GO:0033962">
    <property type="term" value="P:P-body assembly"/>
    <property type="evidence" value="ECO:0007669"/>
    <property type="project" value="TreeGrafter"/>
</dbReference>
<name>A0A316UZP2_9BASI</name>
<evidence type="ECO:0000256" key="3">
    <source>
        <dbReference type="ARBA" id="ARBA00009138"/>
    </source>
</evidence>
<evidence type="ECO:0000256" key="7">
    <source>
        <dbReference type="SAM" id="MobiDB-lite"/>
    </source>
</evidence>
<organism evidence="9 10">
    <name type="scientific">Jaminaea rosea</name>
    <dbReference type="NCBI Taxonomy" id="1569628"/>
    <lineage>
        <taxon>Eukaryota</taxon>
        <taxon>Fungi</taxon>
        <taxon>Dikarya</taxon>
        <taxon>Basidiomycota</taxon>
        <taxon>Ustilaginomycotina</taxon>
        <taxon>Exobasidiomycetes</taxon>
        <taxon>Microstromatales</taxon>
        <taxon>Microstromatales incertae sedis</taxon>
        <taxon>Jaminaea</taxon>
    </lineage>
</organism>
<dbReference type="InterPro" id="IPR039900">
    <property type="entry name" value="Pat1-like"/>
</dbReference>
<evidence type="ECO:0000256" key="5">
    <source>
        <dbReference type="ARBA" id="ARBA00022884"/>
    </source>
</evidence>
<accession>A0A316UZP2</accession>
<feature type="region of interest" description="Disordered" evidence="7">
    <location>
        <begin position="449"/>
        <end position="486"/>
    </location>
</feature>
<feature type="region of interest" description="Disordered" evidence="7">
    <location>
        <begin position="562"/>
        <end position="582"/>
    </location>
</feature>
<dbReference type="PANTHER" id="PTHR21551:SF0">
    <property type="entry name" value="PROTEIN ASSOCIATED WITH TOPO II RELATED-1, ISOFORM A"/>
    <property type="match status" value="1"/>
</dbReference>
<feature type="compositionally biased region" description="Low complexity" evidence="7">
    <location>
        <begin position="454"/>
        <end position="467"/>
    </location>
</feature>